<keyword evidence="4" id="KW-0007">Acetylation</keyword>
<evidence type="ECO:0000256" key="3">
    <source>
        <dbReference type="ARBA" id="ARBA00022454"/>
    </source>
</evidence>
<dbReference type="PROSITE" id="PS51504">
    <property type="entry name" value="H15"/>
    <property type="match status" value="1"/>
</dbReference>
<feature type="domain" description="H15" evidence="9">
    <location>
        <begin position="21"/>
        <end position="97"/>
    </location>
</feature>
<dbReference type="GO" id="GO:0006334">
    <property type="term" value="P:nucleosome assembly"/>
    <property type="evidence" value="ECO:0007669"/>
    <property type="project" value="InterPro"/>
</dbReference>
<keyword evidence="3 7" id="KW-0158">Chromosome</keyword>
<evidence type="ECO:0000256" key="4">
    <source>
        <dbReference type="ARBA" id="ARBA00022990"/>
    </source>
</evidence>
<dbReference type="InterPro" id="IPR005819">
    <property type="entry name" value="H1/H5"/>
</dbReference>
<keyword evidence="6 7" id="KW-0539">Nucleus</keyword>
<evidence type="ECO:0000256" key="5">
    <source>
        <dbReference type="ARBA" id="ARBA00023125"/>
    </source>
</evidence>
<comment type="similarity">
    <text evidence="7">Belongs to the histone H1/H5 family.</text>
</comment>
<dbReference type="CDD" id="cd00073">
    <property type="entry name" value="H15"/>
    <property type="match status" value="1"/>
</dbReference>
<dbReference type="FunFam" id="1.10.10.10:FF:000140">
    <property type="entry name" value="Histone H1.0"/>
    <property type="match status" value="1"/>
</dbReference>
<reference evidence="10 11" key="1">
    <citation type="submission" date="2019-10" db="EMBL/GenBank/DDBJ databases">
        <title>Assembly and Annotation for the nematode Trichostrongylus colubriformis.</title>
        <authorList>
            <person name="Martin J."/>
        </authorList>
    </citation>
    <scope>NUCLEOTIDE SEQUENCE [LARGE SCALE GENOMIC DNA]</scope>
    <source>
        <strain evidence="10">G859</strain>
        <tissue evidence="10">Whole worm</tissue>
    </source>
</reference>
<organism evidence="10 11">
    <name type="scientific">Trichostrongylus colubriformis</name>
    <name type="common">Black scour worm</name>
    <dbReference type="NCBI Taxonomy" id="6319"/>
    <lineage>
        <taxon>Eukaryota</taxon>
        <taxon>Metazoa</taxon>
        <taxon>Ecdysozoa</taxon>
        <taxon>Nematoda</taxon>
        <taxon>Chromadorea</taxon>
        <taxon>Rhabditida</taxon>
        <taxon>Rhabditina</taxon>
        <taxon>Rhabditomorpha</taxon>
        <taxon>Strongyloidea</taxon>
        <taxon>Trichostrongylidae</taxon>
        <taxon>Trichostrongylus</taxon>
    </lineage>
</organism>
<evidence type="ECO:0000313" key="11">
    <source>
        <dbReference type="Proteomes" id="UP001331761"/>
    </source>
</evidence>
<accession>A0AAN8INC7</accession>
<evidence type="ECO:0000313" key="10">
    <source>
        <dbReference type="EMBL" id="KAK5977148.1"/>
    </source>
</evidence>
<sequence>MSTDVAAGPLSLPRITRQPRMHPPYTEMVQKAIAELKDKSGSSKAAIMRYLVQNYQLGDNVTKINTNIRLALKKGVEKGELKQVSGTGATGSFKLGEKRAPAPKVKKPVVKRADKETNPAPVKKEKRVVAPKEKKTAAPKKKFVAPKEKKPKTDKVPTEKKAPKAKPASGSSKKKSGPKKSKSKSAKSTKKSASAKSK</sequence>
<feature type="compositionally biased region" description="Basic and acidic residues" evidence="8">
    <location>
        <begin position="145"/>
        <end position="162"/>
    </location>
</feature>
<dbReference type="GO" id="GO:0030261">
    <property type="term" value="P:chromosome condensation"/>
    <property type="evidence" value="ECO:0007669"/>
    <property type="project" value="TreeGrafter"/>
</dbReference>
<dbReference type="InterPro" id="IPR005818">
    <property type="entry name" value="Histone_H1/H5_H15"/>
</dbReference>
<dbReference type="GO" id="GO:0030527">
    <property type="term" value="F:structural constituent of chromatin"/>
    <property type="evidence" value="ECO:0007669"/>
    <property type="project" value="InterPro"/>
</dbReference>
<proteinExistence type="inferred from homology"/>
<evidence type="ECO:0000256" key="1">
    <source>
        <dbReference type="ARBA" id="ARBA00004123"/>
    </source>
</evidence>
<dbReference type="PANTHER" id="PTHR11467:SF36">
    <property type="entry name" value="HISTONE 24-RELATED"/>
    <property type="match status" value="1"/>
</dbReference>
<dbReference type="Gene3D" id="1.10.10.10">
    <property type="entry name" value="Winged helix-like DNA-binding domain superfamily/Winged helix DNA-binding domain"/>
    <property type="match status" value="1"/>
</dbReference>
<dbReference type="InterPro" id="IPR036390">
    <property type="entry name" value="WH_DNA-bd_sf"/>
</dbReference>
<keyword evidence="11" id="KW-1185">Reference proteome</keyword>
<keyword evidence="5 7" id="KW-0238">DNA-binding</keyword>
<dbReference type="EMBL" id="WIXE01010952">
    <property type="protein sequence ID" value="KAK5977148.1"/>
    <property type="molecule type" value="Genomic_DNA"/>
</dbReference>
<dbReference type="SMART" id="SM00526">
    <property type="entry name" value="H15"/>
    <property type="match status" value="1"/>
</dbReference>
<dbReference type="PANTHER" id="PTHR11467">
    <property type="entry name" value="HISTONE H1"/>
    <property type="match status" value="1"/>
</dbReference>
<dbReference type="Pfam" id="PF00538">
    <property type="entry name" value="Linker_histone"/>
    <property type="match status" value="1"/>
</dbReference>
<protein>
    <submittedName>
        <fullName evidence="10">Histone H1-delta</fullName>
    </submittedName>
</protein>
<dbReference type="AlphaFoldDB" id="A0AAN8INC7"/>
<dbReference type="GO" id="GO:0005634">
    <property type="term" value="C:nucleus"/>
    <property type="evidence" value="ECO:0007669"/>
    <property type="project" value="UniProtKB-SubCell"/>
</dbReference>
<evidence type="ECO:0000256" key="7">
    <source>
        <dbReference type="RuleBase" id="RU003894"/>
    </source>
</evidence>
<feature type="compositionally biased region" description="Basic residues" evidence="8">
    <location>
        <begin position="172"/>
        <end position="190"/>
    </location>
</feature>
<gene>
    <name evidence="10" type="ORF">GCK32_004613</name>
</gene>
<comment type="caution">
    <text evidence="10">The sequence shown here is derived from an EMBL/GenBank/DDBJ whole genome shotgun (WGS) entry which is preliminary data.</text>
</comment>
<evidence type="ECO:0000256" key="2">
    <source>
        <dbReference type="ARBA" id="ARBA00004286"/>
    </source>
</evidence>
<feature type="compositionally biased region" description="Basic and acidic residues" evidence="8">
    <location>
        <begin position="127"/>
        <end position="136"/>
    </location>
</feature>
<evidence type="ECO:0000256" key="8">
    <source>
        <dbReference type="SAM" id="MobiDB-lite"/>
    </source>
</evidence>
<evidence type="ECO:0000259" key="9">
    <source>
        <dbReference type="PROSITE" id="PS51504"/>
    </source>
</evidence>
<dbReference type="InterPro" id="IPR036388">
    <property type="entry name" value="WH-like_DNA-bd_sf"/>
</dbReference>
<feature type="region of interest" description="Disordered" evidence="8">
    <location>
        <begin position="79"/>
        <end position="198"/>
    </location>
</feature>
<dbReference type="GO" id="GO:0003690">
    <property type="term" value="F:double-stranded DNA binding"/>
    <property type="evidence" value="ECO:0007669"/>
    <property type="project" value="TreeGrafter"/>
</dbReference>
<feature type="region of interest" description="Disordered" evidence="8">
    <location>
        <begin position="1"/>
        <end position="23"/>
    </location>
</feature>
<dbReference type="SUPFAM" id="SSF46785">
    <property type="entry name" value="Winged helix' DNA-binding domain"/>
    <property type="match status" value="1"/>
</dbReference>
<dbReference type="Proteomes" id="UP001331761">
    <property type="component" value="Unassembled WGS sequence"/>
</dbReference>
<evidence type="ECO:0000256" key="6">
    <source>
        <dbReference type="ARBA" id="ARBA00023242"/>
    </source>
</evidence>
<dbReference type="GO" id="GO:0045910">
    <property type="term" value="P:negative regulation of DNA recombination"/>
    <property type="evidence" value="ECO:0007669"/>
    <property type="project" value="TreeGrafter"/>
</dbReference>
<comment type="subcellular location">
    <subcellularLocation>
        <location evidence="2">Chromosome</location>
    </subcellularLocation>
    <subcellularLocation>
        <location evidence="1 7">Nucleus</location>
    </subcellularLocation>
</comment>
<dbReference type="GO" id="GO:0031492">
    <property type="term" value="F:nucleosomal DNA binding"/>
    <property type="evidence" value="ECO:0007669"/>
    <property type="project" value="TreeGrafter"/>
</dbReference>
<dbReference type="GO" id="GO:0000786">
    <property type="term" value="C:nucleosome"/>
    <property type="evidence" value="ECO:0007669"/>
    <property type="project" value="InterPro"/>
</dbReference>
<name>A0AAN8INC7_TRICO</name>
<dbReference type="PRINTS" id="PR00624">
    <property type="entry name" value="HISTONEH5"/>
</dbReference>